<dbReference type="AlphaFoldDB" id="A0A061R144"/>
<feature type="transmembrane region" description="Helical" evidence="8">
    <location>
        <begin position="230"/>
        <end position="253"/>
    </location>
</feature>
<keyword evidence="6 8" id="KW-1133">Transmembrane helix</keyword>
<dbReference type="Pfam" id="PF01769">
    <property type="entry name" value="MgtE"/>
    <property type="match status" value="1"/>
</dbReference>
<dbReference type="GO" id="GO:0016020">
    <property type="term" value="C:membrane"/>
    <property type="evidence" value="ECO:0007669"/>
    <property type="project" value="UniProtKB-SubCell"/>
</dbReference>
<dbReference type="GO" id="GO:0008324">
    <property type="term" value="F:monoatomic cation transmembrane transporter activity"/>
    <property type="evidence" value="ECO:0007669"/>
    <property type="project" value="InterPro"/>
</dbReference>
<dbReference type="Gene3D" id="1.10.357.20">
    <property type="entry name" value="SLC41 divalent cation transporters, integral membrane domain"/>
    <property type="match status" value="1"/>
</dbReference>
<evidence type="ECO:0000256" key="3">
    <source>
        <dbReference type="ARBA" id="ARBA00022448"/>
    </source>
</evidence>
<organism evidence="10">
    <name type="scientific">Tetraselmis sp. GSL018</name>
    <dbReference type="NCBI Taxonomy" id="582737"/>
    <lineage>
        <taxon>Eukaryota</taxon>
        <taxon>Viridiplantae</taxon>
        <taxon>Chlorophyta</taxon>
        <taxon>core chlorophytes</taxon>
        <taxon>Chlorodendrophyceae</taxon>
        <taxon>Chlorodendrales</taxon>
        <taxon>Chlorodendraceae</taxon>
        <taxon>Tetraselmis</taxon>
    </lineage>
</organism>
<reference evidence="10" key="1">
    <citation type="submission" date="2014-05" db="EMBL/GenBank/DDBJ databases">
        <title>The transcriptome of the halophilic microalga Tetraselmis sp. GSL018 isolated from the Great Salt Lake, Utah.</title>
        <authorList>
            <person name="Jinkerson R.E."/>
            <person name="D'Adamo S."/>
            <person name="Posewitz M.C."/>
        </authorList>
    </citation>
    <scope>NUCLEOTIDE SEQUENCE</scope>
    <source>
        <strain evidence="10">GSL018</strain>
    </source>
</reference>
<evidence type="ECO:0000256" key="7">
    <source>
        <dbReference type="ARBA" id="ARBA00023136"/>
    </source>
</evidence>
<evidence type="ECO:0000256" key="5">
    <source>
        <dbReference type="ARBA" id="ARBA00022842"/>
    </source>
</evidence>
<keyword evidence="7 8" id="KW-0472">Membrane</keyword>
<evidence type="ECO:0000256" key="2">
    <source>
        <dbReference type="ARBA" id="ARBA00009749"/>
    </source>
</evidence>
<keyword evidence="3" id="KW-0813">Transport</keyword>
<dbReference type="SUPFAM" id="SSF161093">
    <property type="entry name" value="MgtE membrane domain-like"/>
    <property type="match status" value="1"/>
</dbReference>
<proteinExistence type="inferred from homology"/>
<comment type="similarity">
    <text evidence="2">Belongs to the SLC41A transporter family.</text>
</comment>
<evidence type="ECO:0000313" key="10">
    <source>
        <dbReference type="EMBL" id="JAC64261.1"/>
    </source>
</evidence>
<dbReference type="PANTHER" id="PTHR41394">
    <property type="entry name" value="MAGNESIUM TRANSPORTER MGTE"/>
    <property type="match status" value="1"/>
</dbReference>
<evidence type="ECO:0000256" key="6">
    <source>
        <dbReference type="ARBA" id="ARBA00022989"/>
    </source>
</evidence>
<evidence type="ECO:0000256" key="1">
    <source>
        <dbReference type="ARBA" id="ARBA00004141"/>
    </source>
</evidence>
<dbReference type="EMBL" id="GBEZ01022586">
    <property type="protein sequence ID" value="JAC64261.1"/>
    <property type="molecule type" value="Transcribed_RNA"/>
</dbReference>
<dbReference type="InterPro" id="IPR006667">
    <property type="entry name" value="SLC41_membr_dom"/>
</dbReference>
<name>A0A061R144_9CHLO</name>
<comment type="subcellular location">
    <subcellularLocation>
        <location evidence="1">Membrane</location>
        <topology evidence="1">Multi-pass membrane protein</topology>
    </subcellularLocation>
</comment>
<keyword evidence="4 8" id="KW-0812">Transmembrane</keyword>
<feature type="domain" description="SLC41A/MgtE integral membrane" evidence="9">
    <location>
        <begin position="163"/>
        <end position="284"/>
    </location>
</feature>
<dbReference type="PANTHER" id="PTHR41394:SF5">
    <property type="entry name" value="SLC41A_MGTE INTEGRAL MEMBRANE DOMAIN-CONTAINING PROTEIN"/>
    <property type="match status" value="1"/>
</dbReference>
<evidence type="ECO:0000256" key="4">
    <source>
        <dbReference type="ARBA" id="ARBA00022692"/>
    </source>
</evidence>
<sequence>MASREQIISPYSCSSGWRSSLRVFGLTKPQGGQGRVTRSAGSPTPHFGGRFVLRRNMEVTRQLTERGHRGIKVSASKNSESLQVEVKESPKDSSRYITGKDLKDSDLELPSFADSHSYSVADEAWSRGRWLLSLLVLQSTSSMVLDSYQQLLKDHLVVTLFLTMLVGAGGNAGNQSAIKVIRGLATGSIKANAASFRRVLAQQGGVGAVLGASLAAGGWLRVYISNGDAWNATAISLSLLLIVFTSVVMGTGLPFGLARLGLDPANAGTTIQVLMDILGVAITCATCHFVLDHLAAGL</sequence>
<keyword evidence="5" id="KW-0460">Magnesium</keyword>
<feature type="transmembrane region" description="Helical" evidence="8">
    <location>
        <begin position="273"/>
        <end position="291"/>
    </location>
</feature>
<evidence type="ECO:0000259" key="9">
    <source>
        <dbReference type="Pfam" id="PF01769"/>
    </source>
</evidence>
<gene>
    <name evidence="10" type="ORF">TSPGSL018_18707</name>
</gene>
<dbReference type="InterPro" id="IPR036739">
    <property type="entry name" value="SLC41_membr_dom_sf"/>
</dbReference>
<feature type="transmembrane region" description="Helical" evidence="8">
    <location>
        <begin position="205"/>
        <end position="224"/>
    </location>
</feature>
<evidence type="ECO:0000256" key="8">
    <source>
        <dbReference type="SAM" id="Phobius"/>
    </source>
</evidence>
<protein>
    <submittedName>
        <fullName evidence="10">Mg2+ transporter-e family</fullName>
    </submittedName>
</protein>
<accession>A0A061R144</accession>